<organism evidence="2 3">
    <name type="scientific">Oryza sativa subsp. japonica</name>
    <name type="common">Rice</name>
    <dbReference type="NCBI Taxonomy" id="39947"/>
    <lineage>
        <taxon>Eukaryota</taxon>
        <taxon>Viridiplantae</taxon>
        <taxon>Streptophyta</taxon>
        <taxon>Embryophyta</taxon>
        <taxon>Tracheophyta</taxon>
        <taxon>Spermatophyta</taxon>
        <taxon>Magnoliopsida</taxon>
        <taxon>Liliopsida</taxon>
        <taxon>Poales</taxon>
        <taxon>Poaceae</taxon>
        <taxon>BOP clade</taxon>
        <taxon>Oryzoideae</taxon>
        <taxon>Oryzeae</taxon>
        <taxon>Oryzinae</taxon>
        <taxon>Oryza</taxon>
        <taxon>Oryza sativa</taxon>
    </lineage>
</organism>
<gene>
    <name evidence="2" type="primary">P0450D12.15</name>
</gene>
<accession>Q5VPU7</accession>
<evidence type="ECO:0000256" key="1">
    <source>
        <dbReference type="SAM" id="MobiDB-lite"/>
    </source>
</evidence>
<reference evidence="3" key="2">
    <citation type="journal article" date="2008" name="Nucleic Acids Res.">
        <title>The rice annotation project database (RAP-DB): 2008 update.</title>
        <authorList>
            <consortium name="The rice annotation project (RAP)"/>
        </authorList>
    </citation>
    <scope>GENOME REANNOTATION</scope>
    <source>
        <strain evidence="3">cv. Nipponbare</strain>
    </source>
</reference>
<protein>
    <submittedName>
        <fullName evidence="2">Uncharacterized protein</fullName>
    </submittedName>
</protein>
<evidence type="ECO:0000313" key="2">
    <source>
        <dbReference type="EMBL" id="BAD68528.1"/>
    </source>
</evidence>
<proteinExistence type="predicted"/>
<dbReference type="Proteomes" id="UP000000763">
    <property type="component" value="Chromosome 6"/>
</dbReference>
<sequence length="66" mass="7081">MRIYRQQGLARADTSGPHHWVDPVAASPSLASYGEGYSTSPADGPWLHGVKAAMTTVWGWAQPTTV</sequence>
<evidence type="ECO:0000313" key="3">
    <source>
        <dbReference type="Proteomes" id="UP000000763"/>
    </source>
</evidence>
<name>Q5VPU7_ORYSJ</name>
<feature type="region of interest" description="Disordered" evidence="1">
    <location>
        <begin position="1"/>
        <end position="23"/>
    </location>
</feature>
<reference evidence="3" key="1">
    <citation type="journal article" date="2005" name="Nature">
        <title>The map-based sequence of the rice genome.</title>
        <authorList>
            <consortium name="International rice genome sequencing project (IRGSP)"/>
            <person name="Matsumoto T."/>
            <person name="Wu J."/>
            <person name="Kanamori H."/>
            <person name="Katayose Y."/>
            <person name="Fujisawa M."/>
            <person name="Namiki N."/>
            <person name="Mizuno H."/>
            <person name="Yamamoto K."/>
            <person name="Antonio B.A."/>
            <person name="Baba T."/>
            <person name="Sakata K."/>
            <person name="Nagamura Y."/>
            <person name="Aoki H."/>
            <person name="Arikawa K."/>
            <person name="Arita K."/>
            <person name="Bito T."/>
            <person name="Chiden Y."/>
            <person name="Fujitsuka N."/>
            <person name="Fukunaka R."/>
            <person name="Hamada M."/>
            <person name="Harada C."/>
            <person name="Hayashi A."/>
            <person name="Hijishita S."/>
            <person name="Honda M."/>
            <person name="Hosokawa S."/>
            <person name="Ichikawa Y."/>
            <person name="Idonuma A."/>
            <person name="Iijima M."/>
            <person name="Ikeda M."/>
            <person name="Ikeno M."/>
            <person name="Ito K."/>
            <person name="Ito S."/>
            <person name="Ito T."/>
            <person name="Ito Y."/>
            <person name="Ito Y."/>
            <person name="Iwabuchi A."/>
            <person name="Kamiya K."/>
            <person name="Karasawa W."/>
            <person name="Kurita K."/>
            <person name="Katagiri S."/>
            <person name="Kikuta A."/>
            <person name="Kobayashi H."/>
            <person name="Kobayashi N."/>
            <person name="Machita K."/>
            <person name="Maehara T."/>
            <person name="Masukawa M."/>
            <person name="Mizubayashi T."/>
            <person name="Mukai Y."/>
            <person name="Nagasaki H."/>
            <person name="Nagata Y."/>
            <person name="Naito S."/>
            <person name="Nakashima M."/>
            <person name="Nakama Y."/>
            <person name="Nakamichi Y."/>
            <person name="Nakamura M."/>
            <person name="Meguro A."/>
            <person name="Negishi M."/>
            <person name="Ohta I."/>
            <person name="Ohta T."/>
            <person name="Okamoto M."/>
            <person name="Ono N."/>
            <person name="Saji S."/>
            <person name="Sakaguchi M."/>
            <person name="Sakai K."/>
            <person name="Shibata M."/>
            <person name="Shimokawa T."/>
            <person name="Song J."/>
            <person name="Takazaki Y."/>
            <person name="Terasawa K."/>
            <person name="Tsugane M."/>
            <person name="Tsuji K."/>
            <person name="Ueda S."/>
            <person name="Waki K."/>
            <person name="Yamagata H."/>
            <person name="Yamamoto M."/>
            <person name="Yamamoto S."/>
            <person name="Yamane H."/>
            <person name="Yoshiki S."/>
            <person name="Yoshihara R."/>
            <person name="Yukawa K."/>
            <person name="Zhong H."/>
            <person name="Yano M."/>
            <person name="Yuan Q."/>
            <person name="Ouyang S."/>
            <person name="Liu J."/>
            <person name="Jones K.M."/>
            <person name="Gansberger K."/>
            <person name="Moffat K."/>
            <person name="Hill J."/>
            <person name="Bera J."/>
            <person name="Fadrosh D."/>
            <person name="Jin S."/>
            <person name="Johri S."/>
            <person name="Kim M."/>
            <person name="Overton L."/>
            <person name="Reardon M."/>
            <person name="Tsitrin T."/>
            <person name="Vuong H."/>
            <person name="Weaver B."/>
            <person name="Ciecko A."/>
            <person name="Tallon L."/>
            <person name="Jackson J."/>
            <person name="Pai G."/>
            <person name="Aken S.V."/>
            <person name="Utterback T."/>
            <person name="Reidmuller S."/>
            <person name="Feldblyum T."/>
            <person name="Hsiao J."/>
            <person name="Zismann V."/>
            <person name="Iobst S."/>
            <person name="de Vazeille A.R."/>
            <person name="Buell C.R."/>
            <person name="Ying K."/>
            <person name="Li Y."/>
            <person name="Lu T."/>
            <person name="Huang Y."/>
            <person name="Zhao Q."/>
            <person name="Feng Q."/>
            <person name="Zhang L."/>
            <person name="Zhu J."/>
            <person name="Weng Q."/>
            <person name="Mu J."/>
            <person name="Lu Y."/>
            <person name="Fan D."/>
            <person name="Liu Y."/>
            <person name="Guan J."/>
            <person name="Zhang Y."/>
            <person name="Yu S."/>
            <person name="Liu X."/>
            <person name="Zhang Y."/>
            <person name="Hong G."/>
            <person name="Han B."/>
            <person name="Choisne N."/>
            <person name="Demange N."/>
            <person name="Orjeda G."/>
            <person name="Samain S."/>
            <person name="Cattolico L."/>
            <person name="Pelletier E."/>
            <person name="Couloux A."/>
            <person name="Segurens B."/>
            <person name="Wincker P."/>
            <person name="D'Hont A."/>
            <person name="Scarpelli C."/>
            <person name="Weissenbach J."/>
            <person name="Salanoubat M."/>
            <person name="Quetier F."/>
            <person name="Yu Y."/>
            <person name="Kim H.R."/>
            <person name="Rambo T."/>
            <person name="Currie J."/>
            <person name="Collura K."/>
            <person name="Luo M."/>
            <person name="Yang T."/>
            <person name="Ammiraju J.S.S."/>
            <person name="Engler F."/>
            <person name="Soderlund C."/>
            <person name="Wing R.A."/>
            <person name="Palmer L.E."/>
            <person name="de la Bastide M."/>
            <person name="Spiegel L."/>
            <person name="Nascimento L."/>
            <person name="Zutavern T."/>
            <person name="O'Shaughnessy A."/>
            <person name="Dike S."/>
            <person name="Dedhia N."/>
            <person name="Preston R."/>
            <person name="Balija V."/>
            <person name="McCombie W.R."/>
            <person name="Chow T."/>
            <person name="Chen H."/>
            <person name="Chung M."/>
            <person name="Chen C."/>
            <person name="Shaw J."/>
            <person name="Wu H."/>
            <person name="Hsiao K."/>
            <person name="Chao Y."/>
            <person name="Chu M."/>
            <person name="Cheng C."/>
            <person name="Hour A."/>
            <person name="Lee P."/>
            <person name="Lin S."/>
            <person name="Lin Y."/>
            <person name="Liou J."/>
            <person name="Liu S."/>
            <person name="Hsing Y."/>
            <person name="Raghuvanshi S."/>
            <person name="Mohanty A."/>
            <person name="Bharti A.K."/>
            <person name="Gaur A."/>
            <person name="Gupta V."/>
            <person name="Kumar D."/>
            <person name="Ravi V."/>
            <person name="Vij S."/>
            <person name="Kapur A."/>
            <person name="Khurana P."/>
            <person name="Khurana P."/>
            <person name="Khurana J.P."/>
            <person name="Tyagi A.K."/>
            <person name="Gaikwad K."/>
            <person name="Singh A."/>
            <person name="Dalal V."/>
            <person name="Srivastava S."/>
            <person name="Dixit A."/>
            <person name="Pal A.K."/>
            <person name="Ghazi I.A."/>
            <person name="Yadav M."/>
            <person name="Pandit A."/>
            <person name="Bhargava A."/>
            <person name="Sureshbabu K."/>
            <person name="Batra K."/>
            <person name="Sharma T.R."/>
            <person name="Mohapatra T."/>
            <person name="Singh N.K."/>
            <person name="Messing J."/>
            <person name="Nelson A.B."/>
            <person name="Fuks G."/>
            <person name="Kavchok S."/>
            <person name="Keizer G."/>
            <person name="Linton E."/>
            <person name="Llaca V."/>
            <person name="Song R."/>
            <person name="Tanyolac B."/>
            <person name="Young S."/>
            <person name="Ho-Il K."/>
            <person name="Hahn J.H."/>
            <person name="Sangsakoo G."/>
            <person name="Vanavichit A."/>
            <person name="de Mattos Luiz.A.T."/>
            <person name="Zimmer P.D."/>
            <person name="Malone G."/>
            <person name="Dellagostin O."/>
            <person name="de Oliveira A.C."/>
            <person name="Bevan M."/>
            <person name="Bancroft I."/>
            <person name="Minx P."/>
            <person name="Cordum H."/>
            <person name="Wilson R."/>
            <person name="Cheng Z."/>
            <person name="Jin W."/>
            <person name="Jiang J."/>
            <person name="Leong S.A."/>
            <person name="Iwama H."/>
            <person name="Gojobori T."/>
            <person name="Itoh T."/>
            <person name="Niimura Y."/>
            <person name="Fujii Y."/>
            <person name="Habara T."/>
            <person name="Sakai H."/>
            <person name="Sato Y."/>
            <person name="Wilson G."/>
            <person name="Kumar K."/>
            <person name="McCouch S."/>
            <person name="Juretic N."/>
            <person name="Hoen D."/>
            <person name="Wright S."/>
            <person name="Bruskiewich R."/>
            <person name="Bureau T."/>
            <person name="Miyao A."/>
            <person name="Hirochika H."/>
            <person name="Nishikawa T."/>
            <person name="Kadowaki K."/>
            <person name="Sugiura M."/>
            <person name="Burr B."/>
            <person name="Sasaki T."/>
        </authorList>
    </citation>
    <scope>NUCLEOTIDE SEQUENCE [LARGE SCALE GENOMIC DNA]</scope>
    <source>
        <strain evidence="3">cv. Nipponbare</strain>
    </source>
</reference>
<dbReference type="EMBL" id="AP003540">
    <property type="protein sequence ID" value="BAD68528.1"/>
    <property type="molecule type" value="Genomic_DNA"/>
</dbReference>
<dbReference type="AlphaFoldDB" id="Q5VPU7"/>